<dbReference type="KEGG" id="drc:G0Q07_14700"/>
<protein>
    <submittedName>
        <fullName evidence="1">Uncharacterized protein</fullName>
    </submittedName>
</protein>
<accession>A0A6C0RFG5</accession>
<evidence type="ECO:0000313" key="2">
    <source>
        <dbReference type="Proteomes" id="UP000474630"/>
    </source>
</evidence>
<keyword evidence="2" id="KW-1185">Reference proteome</keyword>
<dbReference type="AlphaFoldDB" id="A0A6C0RFG5"/>
<sequence>MKSLSKLIHESSMTFLPTHYPVHFYGLPDGKVYLCFARFYEAGFNNTDLEFVFARHNDFRYNHKEEVIIPKAEFRAPVYNEMVDNPDPDITVLEVRRDIQSYTEAVNYIDSLNLTNSILNSGIENTEQVA</sequence>
<name>A0A6C0RFG5_9BACT</name>
<gene>
    <name evidence="1" type="ORF">G0Q07_14700</name>
</gene>
<dbReference type="RefSeq" id="WP_163347463.1">
    <property type="nucleotide sequence ID" value="NZ_CP048409.1"/>
</dbReference>
<evidence type="ECO:0000313" key="1">
    <source>
        <dbReference type="EMBL" id="QIA08889.1"/>
    </source>
</evidence>
<proteinExistence type="predicted"/>
<dbReference type="Proteomes" id="UP000474630">
    <property type="component" value="Chromosome"/>
</dbReference>
<reference evidence="1 2" key="1">
    <citation type="submission" date="2020-02" db="EMBL/GenBank/DDBJ databases">
        <title>Genome sequencing for Draconibacterium sp. strain M1.</title>
        <authorList>
            <person name="Park S.-J."/>
        </authorList>
    </citation>
    <scope>NUCLEOTIDE SEQUENCE [LARGE SCALE GENOMIC DNA]</scope>
    <source>
        <strain evidence="1 2">M1</strain>
    </source>
</reference>
<dbReference type="EMBL" id="CP048409">
    <property type="protein sequence ID" value="QIA08889.1"/>
    <property type="molecule type" value="Genomic_DNA"/>
</dbReference>
<organism evidence="1 2">
    <name type="scientific">Draconibacterium halophilum</name>
    <dbReference type="NCBI Taxonomy" id="2706887"/>
    <lineage>
        <taxon>Bacteria</taxon>
        <taxon>Pseudomonadati</taxon>
        <taxon>Bacteroidota</taxon>
        <taxon>Bacteroidia</taxon>
        <taxon>Marinilabiliales</taxon>
        <taxon>Prolixibacteraceae</taxon>
        <taxon>Draconibacterium</taxon>
    </lineage>
</organism>